<dbReference type="InterPro" id="IPR012312">
    <property type="entry name" value="Hemerythrin-like"/>
</dbReference>
<dbReference type="Proteomes" id="UP001058271">
    <property type="component" value="Chromosome"/>
</dbReference>
<dbReference type="SUPFAM" id="SSF50475">
    <property type="entry name" value="FMN-binding split barrel"/>
    <property type="match status" value="1"/>
</dbReference>
<dbReference type="PANTHER" id="PTHR39428:SF1">
    <property type="entry name" value="F420H(2)-DEPENDENT QUINONE REDUCTASE RV1261C"/>
    <property type="match status" value="1"/>
</dbReference>
<dbReference type="InterPro" id="IPR012349">
    <property type="entry name" value="Split_barrel_FMN-bd"/>
</dbReference>
<gene>
    <name evidence="4" type="ORF">Drose_14725</name>
</gene>
<comment type="similarity">
    <text evidence="1">Belongs to the F420H(2)-dependent quinone reductase family.</text>
</comment>
<dbReference type="InterPro" id="IPR004378">
    <property type="entry name" value="F420H2_quin_Rdtase"/>
</dbReference>
<evidence type="ECO:0000313" key="5">
    <source>
        <dbReference type="Proteomes" id="UP001058271"/>
    </source>
</evidence>
<organism evidence="4 5">
    <name type="scientific">Dactylosporangium roseum</name>
    <dbReference type="NCBI Taxonomy" id="47989"/>
    <lineage>
        <taxon>Bacteria</taxon>
        <taxon>Bacillati</taxon>
        <taxon>Actinomycetota</taxon>
        <taxon>Actinomycetes</taxon>
        <taxon>Micromonosporales</taxon>
        <taxon>Micromonosporaceae</taxon>
        <taxon>Dactylosporangium</taxon>
    </lineage>
</organism>
<dbReference type="EMBL" id="CP073721">
    <property type="protein sequence ID" value="UWZ39374.1"/>
    <property type="molecule type" value="Genomic_DNA"/>
</dbReference>
<dbReference type="CDD" id="cd12108">
    <property type="entry name" value="Hr-like"/>
    <property type="match status" value="1"/>
</dbReference>
<dbReference type="RefSeq" id="WP_260728778.1">
    <property type="nucleotide sequence ID" value="NZ_BAAABS010000004.1"/>
</dbReference>
<evidence type="ECO:0000259" key="3">
    <source>
        <dbReference type="Pfam" id="PF01814"/>
    </source>
</evidence>
<sequence length="299" mass="33726">MGWNERIIEEFRANNGKVGGVFEGAPLVVITTQGRRTNKPHTNPVIYLKDGDRYLVFASNRGSAQHPDWFHNLAKYPAVTMEIGTDEGYVKSFATRAVVIEGEERDRLYERECAIDPTFVTYQEQAPRVIPVVALYPLVLADDGERNRMIGEQLIAAHTELRATLQQVRVQIDDAIAGAPAAGVVAPPDLAEQLRRNCLTYCWGLQLHHIREDGSFSALEQRFPELVPAINRLREEHHVVSEALQRFESLLNEDVSGDPEALKRLRGELDELVSGLEEHFAYEEEHLLPSLNVTRRSVP</sequence>
<evidence type="ECO:0000256" key="1">
    <source>
        <dbReference type="ARBA" id="ARBA00008710"/>
    </source>
</evidence>
<dbReference type="Pfam" id="PF01814">
    <property type="entry name" value="Hemerythrin"/>
    <property type="match status" value="1"/>
</dbReference>
<feature type="domain" description="Hemerythrin-like" evidence="3">
    <location>
        <begin position="152"/>
        <end position="289"/>
    </location>
</feature>
<dbReference type="Pfam" id="PF04075">
    <property type="entry name" value="F420H2_quin_red"/>
    <property type="match status" value="1"/>
</dbReference>
<dbReference type="Gene3D" id="2.30.110.10">
    <property type="entry name" value="Electron Transport, Fmn-binding Protein, Chain A"/>
    <property type="match status" value="1"/>
</dbReference>
<accession>A0ABY5ZGH5</accession>
<evidence type="ECO:0000256" key="2">
    <source>
        <dbReference type="ARBA" id="ARBA00049106"/>
    </source>
</evidence>
<reference evidence="4" key="1">
    <citation type="submission" date="2021-04" db="EMBL/GenBank/DDBJ databases">
        <title>Biosynthetic gene clusters of Dactylosporangioum roseum.</title>
        <authorList>
            <person name="Hartkoorn R.C."/>
            <person name="Beaudoing E."/>
            <person name="Hot D."/>
            <person name="Moureu S."/>
        </authorList>
    </citation>
    <scope>NUCLEOTIDE SEQUENCE</scope>
    <source>
        <strain evidence="4">NRRL B-16295</strain>
    </source>
</reference>
<comment type="catalytic activity">
    <reaction evidence="2">
        <text>oxidized coenzyme F420-(gamma-L-Glu)(n) + a quinol + H(+) = reduced coenzyme F420-(gamma-L-Glu)(n) + a quinone</text>
        <dbReference type="Rhea" id="RHEA:39663"/>
        <dbReference type="Rhea" id="RHEA-COMP:12939"/>
        <dbReference type="Rhea" id="RHEA-COMP:14378"/>
        <dbReference type="ChEBI" id="CHEBI:15378"/>
        <dbReference type="ChEBI" id="CHEBI:24646"/>
        <dbReference type="ChEBI" id="CHEBI:132124"/>
        <dbReference type="ChEBI" id="CHEBI:133980"/>
        <dbReference type="ChEBI" id="CHEBI:139511"/>
    </reaction>
</comment>
<dbReference type="PANTHER" id="PTHR39428">
    <property type="entry name" value="F420H(2)-DEPENDENT QUINONE REDUCTASE RV1261C"/>
    <property type="match status" value="1"/>
</dbReference>
<dbReference type="Gene3D" id="1.20.120.520">
    <property type="entry name" value="nmb1532 protein domain like"/>
    <property type="match status" value="1"/>
</dbReference>
<dbReference type="NCBIfam" id="TIGR00026">
    <property type="entry name" value="hi_GC_TIGR00026"/>
    <property type="match status" value="1"/>
</dbReference>
<protein>
    <submittedName>
        <fullName evidence="4">Nitroreductase family deazaflavin-dependent oxidoreductase</fullName>
    </submittedName>
</protein>
<evidence type="ECO:0000313" key="4">
    <source>
        <dbReference type="EMBL" id="UWZ39374.1"/>
    </source>
</evidence>
<proteinExistence type="inferred from homology"/>
<name>A0ABY5ZGH5_9ACTN</name>
<keyword evidence="5" id="KW-1185">Reference proteome</keyword>